<keyword evidence="1" id="KW-1133">Transmembrane helix</keyword>
<dbReference type="EMBL" id="RCHS01000611">
    <property type="protein sequence ID" value="RMX57811.1"/>
    <property type="molecule type" value="Genomic_DNA"/>
</dbReference>
<gene>
    <name evidence="2" type="ORF">pdam_00006738</name>
</gene>
<evidence type="ECO:0000313" key="2">
    <source>
        <dbReference type="EMBL" id="RMX57811.1"/>
    </source>
</evidence>
<keyword evidence="1" id="KW-0812">Transmembrane</keyword>
<proteinExistence type="predicted"/>
<comment type="caution">
    <text evidence="2">The sequence shown here is derived from an EMBL/GenBank/DDBJ whole genome shotgun (WGS) entry which is preliminary data.</text>
</comment>
<dbReference type="AlphaFoldDB" id="A0A3M6UVY0"/>
<feature type="transmembrane region" description="Helical" evidence="1">
    <location>
        <begin position="20"/>
        <end position="43"/>
    </location>
</feature>
<dbReference type="OrthoDB" id="5987909at2759"/>
<sequence>MTYSFPVELQIHSLNSTLSHLIWALLVFFTLMRLVILGVLANMKFFASFFKKHVSDFMLFHITIKDLVYRLVDVPGNLAAKYFLFYKPIEHLCRKPRLFRWILIMWADIPLFAHGCNFPTIEFPYQSNDLQS</sequence>
<dbReference type="Proteomes" id="UP000275408">
    <property type="component" value="Unassembled WGS sequence"/>
</dbReference>
<reference evidence="2 3" key="1">
    <citation type="journal article" date="2018" name="Sci. Rep.">
        <title>Comparative analysis of the Pocillopora damicornis genome highlights role of immune system in coral evolution.</title>
        <authorList>
            <person name="Cunning R."/>
            <person name="Bay R.A."/>
            <person name="Gillette P."/>
            <person name="Baker A.C."/>
            <person name="Traylor-Knowles N."/>
        </authorList>
    </citation>
    <scope>NUCLEOTIDE SEQUENCE [LARGE SCALE GENOMIC DNA]</scope>
    <source>
        <strain evidence="2">RSMAS</strain>
        <tissue evidence="2">Whole animal</tissue>
    </source>
</reference>
<keyword evidence="1" id="KW-0472">Membrane</keyword>
<accession>A0A3M6UVY0</accession>
<organism evidence="2 3">
    <name type="scientific">Pocillopora damicornis</name>
    <name type="common">Cauliflower coral</name>
    <name type="synonym">Millepora damicornis</name>
    <dbReference type="NCBI Taxonomy" id="46731"/>
    <lineage>
        <taxon>Eukaryota</taxon>
        <taxon>Metazoa</taxon>
        <taxon>Cnidaria</taxon>
        <taxon>Anthozoa</taxon>
        <taxon>Hexacorallia</taxon>
        <taxon>Scleractinia</taxon>
        <taxon>Astrocoeniina</taxon>
        <taxon>Pocilloporidae</taxon>
        <taxon>Pocillopora</taxon>
    </lineage>
</organism>
<evidence type="ECO:0000256" key="1">
    <source>
        <dbReference type="SAM" id="Phobius"/>
    </source>
</evidence>
<name>A0A3M6UVY0_POCDA</name>
<keyword evidence="3" id="KW-1185">Reference proteome</keyword>
<evidence type="ECO:0000313" key="3">
    <source>
        <dbReference type="Proteomes" id="UP000275408"/>
    </source>
</evidence>
<protein>
    <submittedName>
        <fullName evidence="2">Uncharacterized protein</fullName>
    </submittedName>
</protein>